<reference evidence="2 3" key="1">
    <citation type="submission" date="2019-04" db="EMBL/GenBank/DDBJ databases">
        <title>Comparative genomics and transcriptomics to analyze fruiting body development in filamentous ascomycetes.</title>
        <authorList>
            <consortium name="DOE Joint Genome Institute"/>
            <person name="Lutkenhaus R."/>
            <person name="Traeger S."/>
            <person name="Breuer J."/>
            <person name="Kuo A."/>
            <person name="Lipzen A."/>
            <person name="Pangilinan J."/>
            <person name="Dilworth D."/>
            <person name="Sandor L."/>
            <person name="Poggeler S."/>
            <person name="Barry K."/>
            <person name="Grigoriev I.V."/>
            <person name="Nowrousian M."/>
        </authorList>
    </citation>
    <scope>NUCLEOTIDE SEQUENCE [LARGE SCALE GENOMIC DNA]</scope>
    <source>
        <strain evidence="2 3">CBS 389.68</strain>
    </source>
</reference>
<protein>
    <submittedName>
        <fullName evidence="2">Uncharacterized protein</fullName>
    </submittedName>
</protein>
<accession>A0A4S2MUZ1</accession>
<name>A0A4S2MUZ1_9PEZI</name>
<gene>
    <name evidence="2" type="ORF">EX30DRAFT_372356</name>
</gene>
<evidence type="ECO:0000256" key="1">
    <source>
        <dbReference type="SAM" id="MobiDB-lite"/>
    </source>
</evidence>
<proteinExistence type="predicted"/>
<dbReference type="OrthoDB" id="5289662at2759"/>
<evidence type="ECO:0000313" key="2">
    <source>
        <dbReference type="EMBL" id="TGZ80429.1"/>
    </source>
</evidence>
<organism evidence="2 3">
    <name type="scientific">Ascodesmis nigricans</name>
    <dbReference type="NCBI Taxonomy" id="341454"/>
    <lineage>
        <taxon>Eukaryota</taxon>
        <taxon>Fungi</taxon>
        <taxon>Dikarya</taxon>
        <taxon>Ascomycota</taxon>
        <taxon>Pezizomycotina</taxon>
        <taxon>Pezizomycetes</taxon>
        <taxon>Pezizales</taxon>
        <taxon>Ascodesmidaceae</taxon>
        <taxon>Ascodesmis</taxon>
    </lineage>
</organism>
<dbReference type="AlphaFoldDB" id="A0A4S2MUZ1"/>
<dbReference type="InParanoid" id="A0A4S2MUZ1"/>
<evidence type="ECO:0000313" key="3">
    <source>
        <dbReference type="Proteomes" id="UP000298138"/>
    </source>
</evidence>
<feature type="region of interest" description="Disordered" evidence="1">
    <location>
        <begin position="1"/>
        <end position="32"/>
    </location>
</feature>
<keyword evidence="3" id="KW-1185">Reference proteome</keyword>
<dbReference type="Proteomes" id="UP000298138">
    <property type="component" value="Unassembled WGS sequence"/>
</dbReference>
<dbReference type="EMBL" id="ML220125">
    <property type="protein sequence ID" value="TGZ80429.1"/>
    <property type="molecule type" value="Genomic_DNA"/>
</dbReference>
<sequence>MADERKNVKSQRQRRMSLGGGVDGHGRPLFSSLQASTPRHMTDGFEDMHPTNGPLSRAFKGYVNIHHGSGPFGSKRG</sequence>